<accession>A0A368VV42</accession>
<protein>
    <submittedName>
        <fullName evidence="2">Uncharacterized protein</fullName>
    </submittedName>
</protein>
<dbReference type="EMBL" id="QPJC01000002">
    <property type="protein sequence ID" value="RCW45719.1"/>
    <property type="molecule type" value="Genomic_DNA"/>
</dbReference>
<feature type="compositionally biased region" description="Acidic residues" evidence="1">
    <location>
        <begin position="64"/>
        <end position="79"/>
    </location>
</feature>
<evidence type="ECO:0000313" key="3">
    <source>
        <dbReference type="Proteomes" id="UP000253495"/>
    </source>
</evidence>
<organism evidence="2 3">
    <name type="scientific">Halopolyspora algeriensis</name>
    <dbReference type="NCBI Taxonomy" id="1500506"/>
    <lineage>
        <taxon>Bacteria</taxon>
        <taxon>Bacillati</taxon>
        <taxon>Actinomycetota</taxon>
        <taxon>Actinomycetes</taxon>
        <taxon>Actinomycetes incertae sedis</taxon>
        <taxon>Halopolyspora</taxon>
    </lineage>
</organism>
<feature type="compositionally biased region" description="Basic and acidic residues" evidence="1">
    <location>
        <begin position="26"/>
        <end position="63"/>
    </location>
</feature>
<gene>
    <name evidence="2" type="ORF">DFQ14_10220</name>
</gene>
<name>A0A368VV42_9ACTN</name>
<keyword evidence="3" id="KW-1185">Reference proteome</keyword>
<evidence type="ECO:0000256" key="1">
    <source>
        <dbReference type="SAM" id="MobiDB-lite"/>
    </source>
</evidence>
<proteinExistence type="predicted"/>
<evidence type="ECO:0000313" key="2">
    <source>
        <dbReference type="EMBL" id="RCW45719.1"/>
    </source>
</evidence>
<comment type="caution">
    <text evidence="2">The sequence shown here is derived from an EMBL/GenBank/DDBJ whole genome shotgun (WGS) entry which is preliminary data.</text>
</comment>
<dbReference type="AlphaFoldDB" id="A0A368VV42"/>
<reference evidence="2 3" key="1">
    <citation type="submission" date="2018-07" db="EMBL/GenBank/DDBJ databases">
        <title>Genomic Encyclopedia of Type Strains, Phase III (KMG-III): the genomes of soil and plant-associated and newly described type strains.</title>
        <authorList>
            <person name="Whitman W."/>
        </authorList>
    </citation>
    <scope>NUCLEOTIDE SEQUENCE [LARGE SCALE GENOMIC DNA]</scope>
    <source>
        <strain evidence="2 3">CECT 8575</strain>
    </source>
</reference>
<sequence length="92" mass="10263">MAMPLWAWLRRTAAEVGKDVALVSNGEHDDARAIPDDPQDKPEETVEALEERALGTPEHRVGEEESEEESPAIEQDLDAQDMHVGRYSEPPD</sequence>
<feature type="region of interest" description="Disordered" evidence="1">
    <location>
        <begin position="24"/>
        <end position="92"/>
    </location>
</feature>
<dbReference type="Proteomes" id="UP000253495">
    <property type="component" value="Unassembled WGS sequence"/>
</dbReference>